<dbReference type="Gramene" id="KZM82068">
    <property type="protein sequence ID" value="KZM82068"/>
    <property type="gene ID" value="DCAR_029681"/>
</dbReference>
<keyword evidence="12" id="KW-0119">Carbohydrate metabolism</keyword>
<evidence type="ECO:0000256" key="13">
    <source>
        <dbReference type="ARBA" id="ARBA00030350"/>
    </source>
</evidence>
<evidence type="ECO:0000256" key="11">
    <source>
        <dbReference type="ARBA" id="ARBA00023253"/>
    </source>
</evidence>
<evidence type="ECO:0000256" key="7">
    <source>
        <dbReference type="ARBA" id="ARBA00022968"/>
    </source>
</evidence>
<protein>
    <recommendedName>
        <fullName evidence="13">O-fucosyltransferase family protein</fullName>
    </recommendedName>
</protein>
<dbReference type="GO" id="GO:0016020">
    <property type="term" value="C:membrane"/>
    <property type="evidence" value="ECO:0007669"/>
    <property type="project" value="UniProtKB-SubCell"/>
</dbReference>
<keyword evidence="5" id="KW-0808">Transferase</keyword>
<keyword evidence="4" id="KW-0328">Glycosyltransferase</keyword>
<sequence>MRREGVLLRGLDSRLSKDLPSDLQKLRCKVAFQALKFAPPILDLGNKLTARIQSKGPYLALHLPFAEAGIVVSKLSVDDSSWQKGAKFFPDRFISRQDLISWKAKLDYEVMPGLNILLFEPFRSVKEAVALFGERVLAGDVYHANRLQQAKALNPDFVRDKDERPKVAYN</sequence>
<dbReference type="PANTHER" id="PTHR31741:SF66">
    <property type="entry name" value="O-FUCOSYLTRANSFERASE 20"/>
    <property type="match status" value="1"/>
</dbReference>
<keyword evidence="11" id="KW-0294">Fucose metabolism</keyword>
<dbReference type="PANTHER" id="PTHR31741">
    <property type="entry name" value="OS02G0726500 PROTEIN-RELATED"/>
    <property type="match status" value="1"/>
</dbReference>
<name>A0A175YFV7_DAUCS</name>
<organism evidence="14">
    <name type="scientific">Daucus carota subsp. sativus</name>
    <name type="common">Carrot</name>
    <dbReference type="NCBI Taxonomy" id="79200"/>
    <lineage>
        <taxon>Eukaryota</taxon>
        <taxon>Viridiplantae</taxon>
        <taxon>Streptophyta</taxon>
        <taxon>Embryophyta</taxon>
        <taxon>Tracheophyta</taxon>
        <taxon>Spermatophyta</taxon>
        <taxon>Magnoliopsida</taxon>
        <taxon>eudicotyledons</taxon>
        <taxon>Gunneridae</taxon>
        <taxon>Pentapetalae</taxon>
        <taxon>asterids</taxon>
        <taxon>campanulids</taxon>
        <taxon>Apiales</taxon>
        <taxon>Apiaceae</taxon>
        <taxon>Apioideae</taxon>
        <taxon>Scandiceae</taxon>
        <taxon>Daucinae</taxon>
        <taxon>Daucus</taxon>
        <taxon>Daucus sect. Daucus</taxon>
    </lineage>
</organism>
<keyword evidence="8" id="KW-1133">Transmembrane helix</keyword>
<evidence type="ECO:0000256" key="6">
    <source>
        <dbReference type="ARBA" id="ARBA00022692"/>
    </source>
</evidence>
<accession>A0A175YFV7</accession>
<dbReference type="EMBL" id="LNRQ01000009">
    <property type="protein sequence ID" value="KZM82068.1"/>
    <property type="molecule type" value="Genomic_DNA"/>
</dbReference>
<evidence type="ECO:0000256" key="8">
    <source>
        <dbReference type="ARBA" id="ARBA00022989"/>
    </source>
</evidence>
<dbReference type="GO" id="GO:0005737">
    <property type="term" value="C:cytoplasm"/>
    <property type="evidence" value="ECO:0007669"/>
    <property type="project" value="TreeGrafter"/>
</dbReference>
<reference evidence="14" key="1">
    <citation type="journal article" date="2016" name="Nat. Genet.">
        <title>A high-quality carrot genome assembly provides new insights into carotenoid accumulation and asterid genome evolution.</title>
        <authorList>
            <person name="Iorizzo M."/>
            <person name="Ellison S."/>
            <person name="Senalik D."/>
            <person name="Zeng P."/>
            <person name="Satapoomin P."/>
            <person name="Huang J."/>
            <person name="Bowman M."/>
            <person name="Iovene M."/>
            <person name="Sanseverino W."/>
            <person name="Cavagnaro P."/>
            <person name="Yildiz M."/>
            <person name="Macko-Podgorni A."/>
            <person name="Moranska E."/>
            <person name="Grzebelus E."/>
            <person name="Grzebelus D."/>
            <person name="Ashrafi H."/>
            <person name="Zheng Z."/>
            <person name="Cheng S."/>
            <person name="Spooner D."/>
            <person name="Van Deynze A."/>
            <person name="Simon P."/>
        </authorList>
    </citation>
    <scope>NUCLEOTIDE SEQUENCE [LARGE SCALE GENOMIC DNA]</scope>
    <source>
        <tissue evidence="14">Leaf</tissue>
    </source>
</reference>
<evidence type="ECO:0000256" key="4">
    <source>
        <dbReference type="ARBA" id="ARBA00022676"/>
    </source>
</evidence>
<evidence type="ECO:0000256" key="5">
    <source>
        <dbReference type="ARBA" id="ARBA00022679"/>
    </source>
</evidence>
<comment type="pathway">
    <text evidence="2">Glycan metabolism.</text>
</comment>
<comment type="subcellular location">
    <subcellularLocation>
        <location evidence="1">Membrane</location>
        <topology evidence="1">Single-pass type II membrane protein</topology>
    </subcellularLocation>
</comment>
<keyword evidence="7" id="KW-0735">Signal-anchor</keyword>
<keyword evidence="9" id="KW-0472">Membrane</keyword>
<dbReference type="GO" id="GO:0006004">
    <property type="term" value="P:fucose metabolic process"/>
    <property type="evidence" value="ECO:0007669"/>
    <property type="project" value="UniProtKB-KW"/>
</dbReference>
<dbReference type="InterPro" id="IPR019378">
    <property type="entry name" value="GDP-Fuc_O-FucTrfase"/>
</dbReference>
<comment type="similarity">
    <text evidence="3">Belongs to the glycosyltransferase GT106 family.</text>
</comment>
<evidence type="ECO:0000313" key="14">
    <source>
        <dbReference type="EMBL" id="KZM82068.1"/>
    </source>
</evidence>
<keyword evidence="6" id="KW-0812">Transmembrane</keyword>
<evidence type="ECO:0000256" key="12">
    <source>
        <dbReference type="ARBA" id="ARBA00023277"/>
    </source>
</evidence>
<evidence type="ECO:0000256" key="1">
    <source>
        <dbReference type="ARBA" id="ARBA00004606"/>
    </source>
</evidence>
<comment type="caution">
    <text evidence="14">The sequence shown here is derived from an EMBL/GenBank/DDBJ whole genome shotgun (WGS) entry which is preliminary data.</text>
</comment>
<dbReference type="AlphaFoldDB" id="A0A175YFV7"/>
<evidence type="ECO:0000256" key="10">
    <source>
        <dbReference type="ARBA" id="ARBA00023180"/>
    </source>
</evidence>
<evidence type="ECO:0000256" key="3">
    <source>
        <dbReference type="ARBA" id="ARBA00007737"/>
    </source>
</evidence>
<proteinExistence type="inferred from homology"/>
<evidence type="ECO:0000256" key="2">
    <source>
        <dbReference type="ARBA" id="ARBA00004881"/>
    </source>
</evidence>
<keyword evidence="10" id="KW-0325">Glycoprotein</keyword>
<evidence type="ECO:0000256" key="9">
    <source>
        <dbReference type="ARBA" id="ARBA00023136"/>
    </source>
</evidence>
<dbReference type="STRING" id="79200.A0A175YFV7"/>
<gene>
    <name evidence="14" type="ORF">DCAR_029681</name>
</gene>
<dbReference type="Pfam" id="PF10250">
    <property type="entry name" value="O-FucT"/>
    <property type="match status" value="1"/>
</dbReference>
<dbReference type="GO" id="GO:0016757">
    <property type="term" value="F:glycosyltransferase activity"/>
    <property type="evidence" value="ECO:0007669"/>
    <property type="project" value="UniProtKB-KW"/>
</dbReference>